<dbReference type="PROSITE" id="PS51192">
    <property type="entry name" value="HELICASE_ATP_BIND_1"/>
    <property type="match status" value="1"/>
</dbReference>
<evidence type="ECO:0000313" key="13">
    <source>
        <dbReference type="Proteomes" id="UP000005408"/>
    </source>
</evidence>
<dbReference type="EnsemblMetazoa" id="G2474.3">
    <property type="protein sequence ID" value="G2474.3:cds"/>
    <property type="gene ID" value="G2474"/>
</dbReference>
<protein>
    <recommendedName>
        <fullName evidence="1">RNA helicase</fullName>
        <ecNumber evidence="1">3.6.4.13</ecNumber>
    </recommendedName>
</protein>
<feature type="region of interest" description="Disordered" evidence="9">
    <location>
        <begin position="1"/>
        <end position="23"/>
    </location>
</feature>
<dbReference type="Pfam" id="PF00270">
    <property type="entry name" value="DEAD"/>
    <property type="match status" value="1"/>
</dbReference>
<dbReference type="InterPro" id="IPR011545">
    <property type="entry name" value="DEAD/DEAH_box_helicase_dom"/>
</dbReference>
<dbReference type="PROSITE" id="PS51194">
    <property type="entry name" value="HELICASE_CTER"/>
    <property type="match status" value="1"/>
</dbReference>
<keyword evidence="2 8" id="KW-0547">Nucleotide-binding</keyword>
<dbReference type="GO" id="GO:0003724">
    <property type="term" value="F:RNA helicase activity"/>
    <property type="evidence" value="ECO:0007669"/>
    <property type="project" value="UniProtKB-EC"/>
</dbReference>
<reference evidence="12" key="1">
    <citation type="submission" date="2022-08" db="UniProtKB">
        <authorList>
            <consortium name="EnsemblMetazoa"/>
        </authorList>
    </citation>
    <scope>IDENTIFICATION</scope>
    <source>
        <strain evidence="12">05x7-T-G4-1.051#20</strain>
    </source>
</reference>
<keyword evidence="3 8" id="KW-0378">Hydrolase</keyword>
<dbReference type="GO" id="GO:0005524">
    <property type="term" value="F:ATP binding"/>
    <property type="evidence" value="ECO:0007669"/>
    <property type="project" value="UniProtKB-KW"/>
</dbReference>
<dbReference type="Gene3D" id="3.40.50.300">
    <property type="entry name" value="P-loop containing nucleotide triphosphate hydrolases"/>
    <property type="match status" value="2"/>
</dbReference>
<dbReference type="SUPFAM" id="SSF54791">
    <property type="entry name" value="Eukaryotic type KH-domain (KH-domain type I)"/>
    <property type="match status" value="1"/>
</dbReference>
<keyword evidence="4 8" id="KW-0347">Helicase</keyword>
<comment type="similarity">
    <text evidence="8">Belongs to the DEAD box helicase family.</text>
</comment>
<dbReference type="FunFam" id="3.40.50.300:FF:000008">
    <property type="entry name" value="ATP-dependent RNA helicase RhlB"/>
    <property type="match status" value="1"/>
</dbReference>
<dbReference type="InterPro" id="IPR000629">
    <property type="entry name" value="RNA-helicase_DEAD-box_CS"/>
</dbReference>
<dbReference type="SUPFAM" id="SSF52540">
    <property type="entry name" value="P-loop containing nucleoside triphosphate hydrolases"/>
    <property type="match status" value="1"/>
</dbReference>
<feature type="compositionally biased region" description="Polar residues" evidence="9">
    <location>
        <begin position="38"/>
        <end position="50"/>
    </location>
</feature>
<evidence type="ECO:0000256" key="1">
    <source>
        <dbReference type="ARBA" id="ARBA00012552"/>
    </source>
</evidence>
<feature type="compositionally biased region" description="Low complexity" evidence="9">
    <location>
        <begin position="208"/>
        <end position="222"/>
    </location>
</feature>
<dbReference type="GO" id="GO:0003723">
    <property type="term" value="F:RNA binding"/>
    <property type="evidence" value="ECO:0007669"/>
    <property type="project" value="UniProtKB-UniRule"/>
</dbReference>
<dbReference type="SMART" id="SM00490">
    <property type="entry name" value="HELICc"/>
    <property type="match status" value="1"/>
</dbReference>
<evidence type="ECO:0000256" key="5">
    <source>
        <dbReference type="ARBA" id="ARBA00022840"/>
    </source>
</evidence>
<keyword evidence="5 8" id="KW-0067">ATP-binding</keyword>
<feature type="compositionally biased region" description="Gly residues" evidence="9">
    <location>
        <begin position="104"/>
        <end position="113"/>
    </location>
</feature>
<dbReference type="Gene3D" id="3.30.1370.10">
    <property type="entry name" value="K Homology domain, type 1"/>
    <property type="match status" value="1"/>
</dbReference>
<dbReference type="PROSITE" id="PS00039">
    <property type="entry name" value="DEAD_ATP_HELICASE"/>
    <property type="match status" value="1"/>
</dbReference>
<keyword evidence="13" id="KW-1185">Reference proteome</keyword>
<dbReference type="InterPro" id="IPR036612">
    <property type="entry name" value="KH_dom_type_1_sf"/>
</dbReference>
<dbReference type="FunFam" id="3.40.50.300:FF:000079">
    <property type="entry name" value="probable ATP-dependent RNA helicase DDX17"/>
    <property type="match status" value="1"/>
</dbReference>
<dbReference type="InterPro" id="IPR001650">
    <property type="entry name" value="Helicase_C-like"/>
</dbReference>
<evidence type="ECO:0000259" key="10">
    <source>
        <dbReference type="PROSITE" id="PS51192"/>
    </source>
</evidence>
<organism evidence="12 13">
    <name type="scientific">Magallana gigas</name>
    <name type="common">Pacific oyster</name>
    <name type="synonym">Crassostrea gigas</name>
    <dbReference type="NCBI Taxonomy" id="29159"/>
    <lineage>
        <taxon>Eukaryota</taxon>
        <taxon>Metazoa</taxon>
        <taxon>Spiralia</taxon>
        <taxon>Lophotrochozoa</taxon>
        <taxon>Mollusca</taxon>
        <taxon>Bivalvia</taxon>
        <taxon>Autobranchia</taxon>
        <taxon>Pteriomorphia</taxon>
        <taxon>Ostreida</taxon>
        <taxon>Ostreoidea</taxon>
        <taxon>Ostreidae</taxon>
        <taxon>Magallana</taxon>
    </lineage>
</organism>
<evidence type="ECO:0000259" key="11">
    <source>
        <dbReference type="PROSITE" id="PS51194"/>
    </source>
</evidence>
<dbReference type="SMART" id="SM00487">
    <property type="entry name" value="DEXDc"/>
    <property type="match status" value="1"/>
</dbReference>
<dbReference type="Pfam" id="PF00271">
    <property type="entry name" value="Helicase_C"/>
    <property type="match status" value="1"/>
</dbReference>
<evidence type="ECO:0000256" key="4">
    <source>
        <dbReference type="ARBA" id="ARBA00022806"/>
    </source>
</evidence>
<comment type="catalytic activity">
    <reaction evidence="6">
        <text>ATP + H2O = ADP + phosphate + H(+)</text>
        <dbReference type="Rhea" id="RHEA:13065"/>
        <dbReference type="ChEBI" id="CHEBI:15377"/>
        <dbReference type="ChEBI" id="CHEBI:15378"/>
        <dbReference type="ChEBI" id="CHEBI:30616"/>
        <dbReference type="ChEBI" id="CHEBI:43474"/>
        <dbReference type="ChEBI" id="CHEBI:456216"/>
        <dbReference type="EC" id="3.6.4.13"/>
    </reaction>
</comment>
<dbReference type="GO" id="GO:0016787">
    <property type="term" value="F:hydrolase activity"/>
    <property type="evidence" value="ECO:0007669"/>
    <property type="project" value="UniProtKB-KW"/>
</dbReference>
<dbReference type="EnsemblMetazoa" id="G2474.1">
    <property type="protein sequence ID" value="G2474.1:cds"/>
    <property type="gene ID" value="G2474"/>
</dbReference>
<feature type="region of interest" description="Disordered" evidence="9">
    <location>
        <begin position="200"/>
        <end position="222"/>
    </location>
</feature>
<dbReference type="InterPro" id="IPR027417">
    <property type="entry name" value="P-loop_NTPase"/>
</dbReference>
<evidence type="ECO:0000313" key="12">
    <source>
        <dbReference type="EnsemblMetazoa" id="G2474.3:cds"/>
    </source>
</evidence>
<proteinExistence type="inferred from homology"/>
<feature type="region of interest" description="Disordered" evidence="9">
    <location>
        <begin position="38"/>
        <end position="131"/>
    </location>
</feature>
<dbReference type="CDD" id="cd17958">
    <property type="entry name" value="DEADc_DDX43_DDX53"/>
    <property type="match status" value="1"/>
</dbReference>
<dbReference type="PANTHER" id="PTHR47958">
    <property type="entry name" value="ATP-DEPENDENT RNA HELICASE DBP3"/>
    <property type="match status" value="1"/>
</dbReference>
<keyword evidence="7" id="KW-0694">RNA-binding</keyword>
<evidence type="ECO:0000256" key="2">
    <source>
        <dbReference type="ARBA" id="ARBA00022741"/>
    </source>
</evidence>
<evidence type="ECO:0000256" key="7">
    <source>
        <dbReference type="PROSITE-ProRule" id="PRU00117"/>
    </source>
</evidence>
<dbReference type="Proteomes" id="UP000005408">
    <property type="component" value="Unassembled WGS sequence"/>
</dbReference>
<dbReference type="Pfam" id="PF00013">
    <property type="entry name" value="KH_1"/>
    <property type="match status" value="1"/>
</dbReference>
<name>A0A8W8KV98_MAGGI</name>
<feature type="compositionally biased region" description="Gly residues" evidence="9">
    <location>
        <begin position="79"/>
        <end position="92"/>
    </location>
</feature>
<dbReference type="InterPro" id="IPR004087">
    <property type="entry name" value="KH_dom"/>
</dbReference>
<evidence type="ECO:0000256" key="9">
    <source>
        <dbReference type="SAM" id="MobiDB-lite"/>
    </source>
</evidence>
<feature type="domain" description="Helicase ATP-binding" evidence="10">
    <location>
        <begin position="328"/>
        <end position="503"/>
    </location>
</feature>
<dbReference type="InterPro" id="IPR014001">
    <property type="entry name" value="Helicase_ATP-bd"/>
</dbReference>
<dbReference type="AlphaFoldDB" id="A0A8W8KV98"/>
<feature type="domain" description="Helicase C-terminal" evidence="11">
    <location>
        <begin position="515"/>
        <end position="677"/>
    </location>
</feature>
<dbReference type="CDD" id="cd00105">
    <property type="entry name" value="KH-I"/>
    <property type="match status" value="1"/>
</dbReference>
<evidence type="ECO:0000256" key="6">
    <source>
        <dbReference type="ARBA" id="ARBA00047984"/>
    </source>
</evidence>
<dbReference type="InterPro" id="IPR004088">
    <property type="entry name" value="KH_dom_type_1"/>
</dbReference>
<dbReference type="PROSITE" id="PS50084">
    <property type="entry name" value="KH_TYPE_1"/>
    <property type="match status" value="1"/>
</dbReference>
<accession>A0A8W8KV98</accession>
<sequence>MTEEEDWDAELEGGGTTSTVTAKPVYDAWNNSECQNSYVAENQRSPQKSVNGFARSRGRGEWASGRSDRNNWRDRDENGGQGGGFGRGNRGRGFGRDEGRRGGGRGGSFGGGWSSRNENNEEHGTENQSTMYVESSSVGRIIGKGGAKIRELQDNSGARIKVTREENDNGETKIEITGSPEVVAKAKELITETVNPVDRMGRSFGRMSTNEASSNSTSDSSPAPVINWAMIRANKDANEKLKFKDLPEIRKNFYIEDPSVANMHPEEIAHIRKTNNDIIVKDLSKDGDKRIPNPVRTFEEAFQHYPEILDTIYAQNFKVPSPIQKQAWPVLLQGDDLIGIAQTGTGKTLAFLLPAFIHIDQQPVPREERGGPNVLVLSPTRELALQIEAEVKKFHYRGIKSVCVYGGGNRREQINVVTKGVEIIVATPGRLNDLVMNKIVNVKSVTYLVLDEADRMLDMGFEPEIKKILLDIRPDRQTVMTSATWPPGVRRLGESYLKDPIQVFVGSLDLATCHSVTQYIEIIEQEEKKERLITFITEEMDADDKVLVFVGKKLTADDLSSDLSLNMINCQCIHGDREQCDREQALEDFKEGHTRILVATDVASRGLDVKDITHVFNYDFPRNMEEYVHRVGRTGRAGKTGKSITLITRSDWRSAAHLIEILEEANQIVPDELLSMARRYEAHKQKMQEERANGTYRPRGGGRGRRREEGVYLCMDGVP</sequence>
<evidence type="ECO:0000256" key="8">
    <source>
        <dbReference type="RuleBase" id="RU000492"/>
    </source>
</evidence>
<feature type="region of interest" description="Disordered" evidence="9">
    <location>
        <begin position="684"/>
        <end position="707"/>
    </location>
</feature>
<dbReference type="EC" id="3.6.4.13" evidence="1"/>
<dbReference type="CDD" id="cd18787">
    <property type="entry name" value="SF2_C_DEAD"/>
    <property type="match status" value="1"/>
</dbReference>
<evidence type="ECO:0000256" key="3">
    <source>
        <dbReference type="ARBA" id="ARBA00022801"/>
    </source>
</evidence>
<feature type="compositionally biased region" description="Basic and acidic residues" evidence="9">
    <location>
        <begin position="66"/>
        <end position="78"/>
    </location>
</feature>
<dbReference type="SMART" id="SM00322">
    <property type="entry name" value="KH"/>
    <property type="match status" value="1"/>
</dbReference>
<feature type="compositionally biased region" description="Acidic residues" evidence="9">
    <location>
        <begin position="1"/>
        <end position="11"/>
    </location>
</feature>